<dbReference type="SMART" id="SM00248">
    <property type="entry name" value="ANK"/>
    <property type="match status" value="8"/>
</dbReference>
<dbReference type="InterPro" id="IPR002110">
    <property type="entry name" value="Ankyrin_rpt"/>
</dbReference>
<keyword evidence="5" id="KW-1185">Reference proteome</keyword>
<evidence type="ECO:0000313" key="4">
    <source>
        <dbReference type="EMBL" id="KAK2149645.1"/>
    </source>
</evidence>
<dbReference type="PANTHER" id="PTHR24198:SF165">
    <property type="entry name" value="ANKYRIN REPEAT-CONTAINING PROTEIN-RELATED"/>
    <property type="match status" value="1"/>
</dbReference>
<dbReference type="PROSITE" id="PS50297">
    <property type="entry name" value="ANK_REP_REGION"/>
    <property type="match status" value="2"/>
</dbReference>
<dbReference type="EMBL" id="JAODUP010000443">
    <property type="protein sequence ID" value="KAK2149645.1"/>
    <property type="molecule type" value="Genomic_DNA"/>
</dbReference>
<evidence type="ECO:0000313" key="5">
    <source>
        <dbReference type="Proteomes" id="UP001208570"/>
    </source>
</evidence>
<keyword evidence="2 3" id="KW-0040">ANK repeat</keyword>
<dbReference type="Pfam" id="PF12796">
    <property type="entry name" value="Ank_2"/>
    <property type="match status" value="3"/>
</dbReference>
<dbReference type="SUPFAM" id="SSF48403">
    <property type="entry name" value="Ankyrin repeat"/>
    <property type="match status" value="1"/>
</dbReference>
<dbReference type="PANTHER" id="PTHR24198">
    <property type="entry name" value="ANKYRIN REPEAT AND PROTEIN KINASE DOMAIN-CONTAINING PROTEIN"/>
    <property type="match status" value="1"/>
</dbReference>
<dbReference type="AlphaFoldDB" id="A0AAD9JC95"/>
<dbReference type="InterPro" id="IPR036770">
    <property type="entry name" value="Ankyrin_rpt-contain_sf"/>
</dbReference>
<feature type="repeat" description="ANK" evidence="3">
    <location>
        <begin position="306"/>
        <end position="338"/>
    </location>
</feature>
<dbReference type="Proteomes" id="UP001208570">
    <property type="component" value="Unassembled WGS sequence"/>
</dbReference>
<feature type="repeat" description="ANK" evidence="3">
    <location>
        <begin position="467"/>
        <end position="499"/>
    </location>
</feature>
<feature type="repeat" description="ANK" evidence="3">
    <location>
        <begin position="339"/>
        <end position="371"/>
    </location>
</feature>
<dbReference type="PROSITE" id="PS50088">
    <property type="entry name" value="ANK_REPEAT"/>
    <property type="match status" value="5"/>
</dbReference>
<sequence>MRPAIGKTRDQLNIILKLDDQHGESDFDRIKLDTVSLLEDPWTSLRQELLHLYKTKNITVSSIPGKNHLLLELIPENPSDLQTLIADYRNGRLQLIFRNKLKEADVTQFLNCSVCIDEDKAKSFNESMVSTATVAGAAVTVGIKERTVNEITRIPPISFPFHGRDPKGGKKKVIASTRMPSLKRDPVKLEVVANVAKAMIKNDNGFYPYDLFSMLVDKADEMNLSDVKDENGHNLLHIIVKVAKAEYLQTIFYLNLWDDLRLQLTDPDKDPQYGGYTPRGLAEKLLYKEHGPDVLEQYDYYDRLWLAMPPLHRASLRGSVEYVQLLVSKRQHVNETDNSGATCILYACASGSADVVGYLLDNKADPKLANDRGENSLILAAKYGKADVVGMLLSKCDFDQSDCDELNYRAVDYAAMNGDFSTLKTFTENNIILDERMVSMASKNNRHQLVKHLIAEYNLHGTGLDEDGRSPFLNAAANGNIKTLKLLMEKPVVIKARDHQNRNCLHLVAEFNQPVACRYLIEAAEEEHCLKELIDGRDFYCGRDQLKVVRGRDKGRGAWHYVSISRTSRHGFEEKLKSGQIELRHFGEIRDSGFGLKPSKDLVRKYDQLAEGRIKQALKDMTPLVTAVFRGHKDVAMMLLAAGSDTNITDYFGSTPLHMAAMMGDLELVRELVGKGVRLSVENDEHKTAKRVADDNDHRAVVNFLEGDEFFKYAEVCIKLISLIGLFSERVKEAKSKLSDEALDKMRAEGVDVRRYVIDLARGLKIDVNMTLLELGSGPVLEESCNTRGLSPRDFKCEFAGNKIECSFLRR</sequence>
<comment type="caution">
    <text evidence="4">The sequence shown here is derived from an EMBL/GenBank/DDBJ whole genome shotgun (WGS) entry which is preliminary data.</text>
</comment>
<reference evidence="4" key="1">
    <citation type="journal article" date="2023" name="Mol. Biol. Evol.">
        <title>Third-Generation Sequencing Reveals the Adaptive Role of the Epigenome in Three Deep-Sea Polychaetes.</title>
        <authorList>
            <person name="Perez M."/>
            <person name="Aroh O."/>
            <person name="Sun Y."/>
            <person name="Lan Y."/>
            <person name="Juniper S.K."/>
            <person name="Young C.R."/>
            <person name="Angers B."/>
            <person name="Qian P.Y."/>
        </authorList>
    </citation>
    <scope>NUCLEOTIDE SEQUENCE</scope>
    <source>
        <strain evidence="4">P08H-3</strain>
    </source>
</reference>
<feature type="repeat" description="ANK" evidence="3">
    <location>
        <begin position="619"/>
        <end position="651"/>
    </location>
</feature>
<evidence type="ECO:0000256" key="1">
    <source>
        <dbReference type="ARBA" id="ARBA00022737"/>
    </source>
</evidence>
<protein>
    <submittedName>
        <fullName evidence="4">Uncharacterized protein</fullName>
    </submittedName>
</protein>
<dbReference type="Gene3D" id="1.25.40.20">
    <property type="entry name" value="Ankyrin repeat-containing domain"/>
    <property type="match status" value="3"/>
</dbReference>
<organism evidence="4 5">
    <name type="scientific">Paralvinella palmiformis</name>
    <dbReference type="NCBI Taxonomy" id="53620"/>
    <lineage>
        <taxon>Eukaryota</taxon>
        <taxon>Metazoa</taxon>
        <taxon>Spiralia</taxon>
        <taxon>Lophotrochozoa</taxon>
        <taxon>Annelida</taxon>
        <taxon>Polychaeta</taxon>
        <taxon>Sedentaria</taxon>
        <taxon>Canalipalpata</taxon>
        <taxon>Terebellida</taxon>
        <taxon>Terebelliformia</taxon>
        <taxon>Alvinellidae</taxon>
        <taxon>Paralvinella</taxon>
    </lineage>
</organism>
<feature type="repeat" description="ANK" evidence="3">
    <location>
        <begin position="652"/>
        <end position="684"/>
    </location>
</feature>
<keyword evidence="1" id="KW-0677">Repeat</keyword>
<accession>A0AAD9JC95</accession>
<evidence type="ECO:0000256" key="3">
    <source>
        <dbReference type="PROSITE-ProRule" id="PRU00023"/>
    </source>
</evidence>
<gene>
    <name evidence="4" type="ORF">LSH36_443g04040</name>
</gene>
<evidence type="ECO:0000256" key="2">
    <source>
        <dbReference type="ARBA" id="ARBA00023043"/>
    </source>
</evidence>
<name>A0AAD9JC95_9ANNE</name>
<proteinExistence type="predicted"/>